<evidence type="ECO:0000313" key="4">
    <source>
        <dbReference type="Proteomes" id="UP000326759"/>
    </source>
</evidence>
<comment type="similarity">
    <text evidence="1">Belongs to the SAPS family.</text>
</comment>
<comment type="caution">
    <text evidence="3">The sequence shown here is derived from an EMBL/GenBank/DDBJ whole genome shotgun (WGS) entry which is preliminary data.</text>
</comment>
<dbReference type="OrthoDB" id="295029at2759"/>
<dbReference type="Proteomes" id="UP000326759">
    <property type="component" value="Unassembled WGS sequence"/>
</dbReference>
<dbReference type="AlphaFoldDB" id="A0A5N5SYS8"/>
<dbReference type="GO" id="GO:0019888">
    <property type="term" value="F:protein phosphatase regulator activity"/>
    <property type="evidence" value="ECO:0007669"/>
    <property type="project" value="TreeGrafter"/>
</dbReference>
<dbReference type="GO" id="GO:0019903">
    <property type="term" value="F:protein phosphatase binding"/>
    <property type="evidence" value="ECO:0007669"/>
    <property type="project" value="InterPro"/>
</dbReference>
<dbReference type="Pfam" id="PF04499">
    <property type="entry name" value="SAPS"/>
    <property type="match status" value="2"/>
</dbReference>
<name>A0A5N5SYS8_9CRUS</name>
<dbReference type="PANTHER" id="PTHR12634:SF8">
    <property type="entry name" value="FIERY MOUNTAIN, ISOFORM D"/>
    <property type="match status" value="1"/>
</dbReference>
<gene>
    <name evidence="3" type="primary">PPP6R3</name>
    <name evidence="3" type="ORF">Anas_03994</name>
</gene>
<reference evidence="3 4" key="1">
    <citation type="journal article" date="2019" name="PLoS Biol.">
        <title>Sex chromosomes control vertical transmission of feminizing Wolbachia symbionts in an isopod.</title>
        <authorList>
            <person name="Becking T."/>
            <person name="Chebbi M.A."/>
            <person name="Giraud I."/>
            <person name="Moumen B."/>
            <person name="Laverre T."/>
            <person name="Caubet Y."/>
            <person name="Peccoud J."/>
            <person name="Gilbert C."/>
            <person name="Cordaux R."/>
        </authorList>
    </citation>
    <scope>NUCLEOTIDE SEQUENCE [LARGE SCALE GENOMIC DNA]</scope>
    <source>
        <strain evidence="3">ANa2</strain>
        <tissue evidence="3">Whole body excluding digestive tract and cuticle</tissue>
    </source>
</reference>
<evidence type="ECO:0000256" key="1">
    <source>
        <dbReference type="ARBA" id="ARBA00006180"/>
    </source>
</evidence>
<dbReference type="EMBL" id="SEYY01018710">
    <property type="protein sequence ID" value="KAB7499068.1"/>
    <property type="molecule type" value="Genomic_DNA"/>
</dbReference>
<proteinExistence type="inferred from homology"/>
<sequence length="529" mass="59689">MGISFVFEADILYFYGKNVSLQELMDEDELLQECISQNKKVIDYLTQPETLEALVSYVVTDPSPDRELKVRFKYANLASELLTSDVPAIVEKVASSSNLLQMLYQFLEKEKPLNPLLASFVSKVFGMLVQRRSEQNWYSYQFTCFQVLDFLKSRGDFVELAVKHIGTSAIMDLLIKLICGVDDDNQELKRGIHQWLNESHLVEQLVEKLAPDCDSEEHSSVDQLLCELIIKGQDTPNGGSDSQTNGSQSRLLGTLESKDVINKLMDTLLHEERSESSVSHVINILLTLLSYRGSHKQSNIHHNSIDTIDGDLDSRNTVLKTVVSRLPDLQKILKQPTKLGKLTTAYGMEVERLGSTRLKVELFFKFSLNNFLHTQVTHCIACILGKPLVNGDGAEVMAVAEGIDGLNNNPKQIENGETNPLEGESDKEMDRSEATHEAFYHPLLLQLFSECKIIQKILECYVMEEESATEKRLHNLIGYMGHIREMANDIVQYSKEGPCGLLIQNEIKKLPDDVITQWEEFTLIGLAEG</sequence>
<keyword evidence="2" id="KW-0131">Cell cycle</keyword>
<evidence type="ECO:0000313" key="3">
    <source>
        <dbReference type="EMBL" id="KAB7499068.1"/>
    </source>
</evidence>
<dbReference type="GO" id="GO:0005829">
    <property type="term" value="C:cytosol"/>
    <property type="evidence" value="ECO:0007669"/>
    <property type="project" value="TreeGrafter"/>
</dbReference>
<dbReference type="SUPFAM" id="SSF48371">
    <property type="entry name" value="ARM repeat"/>
    <property type="match status" value="1"/>
</dbReference>
<dbReference type="InterPro" id="IPR007587">
    <property type="entry name" value="SAPS"/>
</dbReference>
<dbReference type="PANTHER" id="PTHR12634">
    <property type="entry name" value="SIT4 YEAST -ASSOCIATING PROTEIN-RELATED"/>
    <property type="match status" value="1"/>
</dbReference>
<protein>
    <submittedName>
        <fullName evidence="3">Serine/threonine-protein phosphatase 6 regulatory subunit 3</fullName>
    </submittedName>
</protein>
<accession>A0A5N5SYS8</accession>
<dbReference type="InterPro" id="IPR016024">
    <property type="entry name" value="ARM-type_fold"/>
</dbReference>
<evidence type="ECO:0000256" key="2">
    <source>
        <dbReference type="ARBA" id="ARBA00023306"/>
    </source>
</evidence>
<organism evidence="3 4">
    <name type="scientific">Armadillidium nasatum</name>
    <dbReference type="NCBI Taxonomy" id="96803"/>
    <lineage>
        <taxon>Eukaryota</taxon>
        <taxon>Metazoa</taxon>
        <taxon>Ecdysozoa</taxon>
        <taxon>Arthropoda</taxon>
        <taxon>Crustacea</taxon>
        <taxon>Multicrustacea</taxon>
        <taxon>Malacostraca</taxon>
        <taxon>Eumalacostraca</taxon>
        <taxon>Peracarida</taxon>
        <taxon>Isopoda</taxon>
        <taxon>Oniscidea</taxon>
        <taxon>Crinocheta</taxon>
        <taxon>Armadillidiidae</taxon>
        <taxon>Armadillidium</taxon>
    </lineage>
</organism>
<keyword evidence="4" id="KW-1185">Reference proteome</keyword>
<dbReference type="GO" id="GO:0005634">
    <property type="term" value="C:nucleus"/>
    <property type="evidence" value="ECO:0007669"/>
    <property type="project" value="TreeGrafter"/>
</dbReference>